<dbReference type="HOGENOM" id="CLU_003703_11_1_1"/>
<accession>A0A0C9TNL3</accession>
<evidence type="ECO:0000313" key="2">
    <source>
        <dbReference type="EMBL" id="KIJ31618.1"/>
    </source>
</evidence>
<dbReference type="InterPro" id="IPR041457">
    <property type="entry name" value="CxC2_KDZ-assoc"/>
</dbReference>
<gene>
    <name evidence="2" type="ORF">M422DRAFT_128265</name>
</gene>
<feature type="non-terminal residue" evidence="2">
    <location>
        <position position="1"/>
    </location>
</feature>
<dbReference type="Pfam" id="PF18803">
    <property type="entry name" value="CxC2"/>
    <property type="match status" value="1"/>
</dbReference>
<sequence>LIVVDLNSIHQVVFAWCRCATAAPTAQQLFARRFFPVTMHRPRTVFTFQLMKHFHMLTNVAKITPLDFIGALQRLSDNLNPQGTQEVYKPFKHAQRQWRIVQAWKRGGVRSPDGPEKPGELVLPCVSCPLPGINLDTDW</sequence>
<proteinExistence type="predicted"/>
<evidence type="ECO:0000313" key="3">
    <source>
        <dbReference type="Proteomes" id="UP000054279"/>
    </source>
</evidence>
<dbReference type="Proteomes" id="UP000054279">
    <property type="component" value="Unassembled WGS sequence"/>
</dbReference>
<name>A0A0C9TNL3_SPHS4</name>
<dbReference type="EMBL" id="KN837239">
    <property type="protein sequence ID" value="KIJ31618.1"/>
    <property type="molecule type" value="Genomic_DNA"/>
</dbReference>
<organism evidence="2 3">
    <name type="scientific">Sphaerobolus stellatus (strain SS14)</name>
    <dbReference type="NCBI Taxonomy" id="990650"/>
    <lineage>
        <taxon>Eukaryota</taxon>
        <taxon>Fungi</taxon>
        <taxon>Dikarya</taxon>
        <taxon>Basidiomycota</taxon>
        <taxon>Agaricomycotina</taxon>
        <taxon>Agaricomycetes</taxon>
        <taxon>Phallomycetidae</taxon>
        <taxon>Geastrales</taxon>
        <taxon>Sphaerobolaceae</taxon>
        <taxon>Sphaerobolus</taxon>
    </lineage>
</organism>
<dbReference type="OrthoDB" id="2682806at2759"/>
<feature type="non-terminal residue" evidence="2">
    <location>
        <position position="139"/>
    </location>
</feature>
<keyword evidence="3" id="KW-1185">Reference proteome</keyword>
<dbReference type="AlphaFoldDB" id="A0A0C9TNL3"/>
<protein>
    <recommendedName>
        <fullName evidence="1">CxC2-like cysteine cluster KDZ transposase-associated domain-containing protein</fullName>
    </recommendedName>
</protein>
<reference evidence="2 3" key="1">
    <citation type="submission" date="2014-06" db="EMBL/GenBank/DDBJ databases">
        <title>Evolutionary Origins and Diversification of the Mycorrhizal Mutualists.</title>
        <authorList>
            <consortium name="DOE Joint Genome Institute"/>
            <consortium name="Mycorrhizal Genomics Consortium"/>
            <person name="Kohler A."/>
            <person name="Kuo A."/>
            <person name="Nagy L.G."/>
            <person name="Floudas D."/>
            <person name="Copeland A."/>
            <person name="Barry K.W."/>
            <person name="Cichocki N."/>
            <person name="Veneault-Fourrey C."/>
            <person name="LaButti K."/>
            <person name="Lindquist E.A."/>
            <person name="Lipzen A."/>
            <person name="Lundell T."/>
            <person name="Morin E."/>
            <person name="Murat C."/>
            <person name="Riley R."/>
            <person name="Ohm R."/>
            <person name="Sun H."/>
            <person name="Tunlid A."/>
            <person name="Henrissat B."/>
            <person name="Grigoriev I.V."/>
            <person name="Hibbett D.S."/>
            <person name="Martin F."/>
        </authorList>
    </citation>
    <scope>NUCLEOTIDE SEQUENCE [LARGE SCALE GENOMIC DNA]</scope>
    <source>
        <strain evidence="2 3">SS14</strain>
    </source>
</reference>
<evidence type="ECO:0000259" key="1">
    <source>
        <dbReference type="Pfam" id="PF18803"/>
    </source>
</evidence>
<feature type="domain" description="CxC2-like cysteine cluster KDZ transposase-associated" evidence="1">
    <location>
        <begin position="1"/>
        <end position="79"/>
    </location>
</feature>